<gene>
    <name evidence="1" type="ORF">A8M32_21430</name>
</gene>
<comment type="caution">
    <text evidence="1">The sequence shown here is derived from an EMBL/GenBank/DDBJ whole genome shotgun (WGS) entry which is preliminary data.</text>
</comment>
<sequence>MVVRYERPYSYAAHWARRLARIGFLIFVLSLAAHRFGPLTTPHFLVLAFAAAALAAAGVLLAAVGLARLWQMAAMGGKASVSALFYAALPIAFLGYCAAQYLMRPAIYDISTDTVMPPPWIRAPKAEENWMKRRPIVTPEDREAQIVAYPGLTGRRYEGALDRVFQGVRKVVDETGMSPTAELGVENARADLEDLAVRPGAGVDTSTELQVIPVPAVRPAPPGVDGGIPGRRPGDVVLQGEWRTLIVGFRFDVLVRLREEAETTFVDLRVASRYGPHDLGMGAAFAEEFLRTLDAELLGIAGD</sequence>
<keyword evidence="2" id="KW-1185">Reference proteome</keyword>
<dbReference type="AlphaFoldDB" id="A0A1E3V7L2"/>
<accession>A0A1E3V7L2</accession>
<proteinExistence type="predicted"/>
<dbReference type="InterPro" id="IPR010865">
    <property type="entry name" value="DUF1499"/>
</dbReference>
<organism evidence="1 2">
    <name type="scientific">Sinorhizobium alkalisoli</name>
    <dbReference type="NCBI Taxonomy" id="1752398"/>
    <lineage>
        <taxon>Bacteria</taxon>
        <taxon>Pseudomonadati</taxon>
        <taxon>Pseudomonadota</taxon>
        <taxon>Alphaproteobacteria</taxon>
        <taxon>Hyphomicrobiales</taxon>
        <taxon>Rhizobiaceae</taxon>
        <taxon>Sinorhizobium/Ensifer group</taxon>
        <taxon>Sinorhizobium</taxon>
    </lineage>
</organism>
<dbReference type="RefSeq" id="WP_069460825.1">
    <property type="nucleotide sequence ID" value="NZ_CP034909.1"/>
</dbReference>
<reference evidence="2" key="1">
    <citation type="submission" date="2016-05" db="EMBL/GenBank/DDBJ databases">
        <authorList>
            <person name="Li Y."/>
        </authorList>
    </citation>
    <scope>NUCLEOTIDE SEQUENCE [LARGE SCALE GENOMIC DNA]</scope>
    <source>
        <strain evidence="2">YIC4027</strain>
    </source>
</reference>
<dbReference type="EMBL" id="LYBW01000062">
    <property type="protein sequence ID" value="ODR89437.1"/>
    <property type="molecule type" value="Genomic_DNA"/>
</dbReference>
<dbReference type="OrthoDB" id="1523552at2"/>
<dbReference type="Pfam" id="PF07386">
    <property type="entry name" value="DUF1499"/>
    <property type="match status" value="1"/>
</dbReference>
<protein>
    <submittedName>
        <fullName evidence="1">Uncharacterized protein</fullName>
    </submittedName>
</protein>
<evidence type="ECO:0000313" key="1">
    <source>
        <dbReference type="EMBL" id="ODR89437.1"/>
    </source>
</evidence>
<dbReference type="Proteomes" id="UP000094342">
    <property type="component" value="Unassembled WGS sequence"/>
</dbReference>
<dbReference type="STRING" id="1752398.A8M32_21430"/>
<name>A0A1E3V7L2_9HYPH</name>
<evidence type="ECO:0000313" key="2">
    <source>
        <dbReference type="Proteomes" id="UP000094342"/>
    </source>
</evidence>